<evidence type="ECO:0000256" key="1">
    <source>
        <dbReference type="ARBA" id="ARBA00022448"/>
    </source>
</evidence>
<evidence type="ECO:0000313" key="7">
    <source>
        <dbReference type="EMBL" id="SBS62023.1"/>
    </source>
</evidence>
<dbReference type="Proteomes" id="UP000092876">
    <property type="component" value="Unassembled WGS sequence"/>
</dbReference>
<gene>
    <name evidence="7" type="primary">hmuV_2</name>
    <name evidence="7" type="ORF">VAT7223_00946</name>
</gene>
<dbReference type="SMART" id="SM00382">
    <property type="entry name" value="AAA"/>
    <property type="match status" value="1"/>
</dbReference>
<dbReference type="PROSITE" id="PS00211">
    <property type="entry name" value="ABC_TRANSPORTER_1"/>
    <property type="match status" value="1"/>
</dbReference>
<protein>
    <submittedName>
        <fullName evidence="7">Hemin import ATP-binding protein HmuV</fullName>
        <ecNumber evidence="7">3.6.3.-</ecNumber>
    </submittedName>
</protein>
<dbReference type="EC" id="3.6.3.-" evidence="7"/>
<dbReference type="Gene3D" id="3.40.50.300">
    <property type="entry name" value="P-loop containing nucleotide triphosphate hydrolases"/>
    <property type="match status" value="1"/>
</dbReference>
<organism evidence="7 8">
    <name type="scientific">Vibrio atlanticus</name>
    <dbReference type="NCBI Taxonomy" id="693153"/>
    <lineage>
        <taxon>Bacteria</taxon>
        <taxon>Pseudomonadati</taxon>
        <taxon>Pseudomonadota</taxon>
        <taxon>Gammaproteobacteria</taxon>
        <taxon>Vibrionales</taxon>
        <taxon>Vibrionaceae</taxon>
        <taxon>Vibrio</taxon>
    </lineage>
</organism>
<feature type="domain" description="ABC transporter" evidence="6">
    <location>
        <begin position="11"/>
        <end position="242"/>
    </location>
</feature>
<evidence type="ECO:0000256" key="3">
    <source>
        <dbReference type="ARBA" id="ARBA00022840"/>
    </source>
</evidence>
<name>A0A1C3IKR4_9VIBR</name>
<evidence type="ECO:0000256" key="4">
    <source>
        <dbReference type="ARBA" id="ARBA00022967"/>
    </source>
</evidence>
<dbReference type="InterPro" id="IPR027417">
    <property type="entry name" value="P-loop_NTPase"/>
</dbReference>
<dbReference type="GeneID" id="94235027"/>
<dbReference type="CDD" id="cd03214">
    <property type="entry name" value="ABC_Iron-Siderophores_B12_Hemin"/>
    <property type="match status" value="1"/>
</dbReference>
<evidence type="ECO:0000259" key="6">
    <source>
        <dbReference type="PROSITE" id="PS50893"/>
    </source>
</evidence>
<dbReference type="Pfam" id="PF00005">
    <property type="entry name" value="ABC_tran"/>
    <property type="match status" value="1"/>
</dbReference>
<sequence length="280" mass="30279">MFGGNLNKPVLSVRGLCADGLANWRAVSDVTFDVNDGECVAIIGPNGSGKSSLLKGITGEYKTVAGELMLSGIALGSLERQQIAKQVAVVTQHEHVDPRLSVAEYVGLGRTPHTFCCSAKEHKRAVQQAMQDVGLVHKSQRCFGELSGGEQQRASIARAFAQEPRLLLLDEPTNHLDPLARLELLSLIKQRGIASVVVLHDLPLVAPFADKVLLMSGQKMVAFSAPEAVMQDRYMIPVFGLRVLTFNHPNLCSTIHHFEAASTYSTHLTLSNYSLIGAAQ</sequence>
<dbReference type="PANTHER" id="PTHR42794">
    <property type="entry name" value="HEMIN IMPORT ATP-BINDING PROTEIN HMUV"/>
    <property type="match status" value="1"/>
</dbReference>
<accession>A0A1C3IKR4</accession>
<proteinExistence type="predicted"/>
<dbReference type="InterPro" id="IPR003439">
    <property type="entry name" value="ABC_transporter-like_ATP-bd"/>
</dbReference>
<dbReference type="PROSITE" id="PS50893">
    <property type="entry name" value="ABC_TRANSPORTER_2"/>
    <property type="match status" value="1"/>
</dbReference>
<dbReference type="InterPro" id="IPR003593">
    <property type="entry name" value="AAA+_ATPase"/>
</dbReference>
<dbReference type="PANTHER" id="PTHR42794:SF1">
    <property type="entry name" value="HEMIN IMPORT ATP-BINDING PROTEIN HMUV"/>
    <property type="match status" value="1"/>
</dbReference>
<dbReference type="RefSeq" id="WP_083994579.1">
    <property type="nucleotide sequence ID" value="NZ_AP025461.1"/>
</dbReference>
<keyword evidence="1" id="KW-0813">Transport</keyword>
<dbReference type="GO" id="GO:0016887">
    <property type="term" value="F:ATP hydrolysis activity"/>
    <property type="evidence" value="ECO:0007669"/>
    <property type="project" value="InterPro"/>
</dbReference>
<evidence type="ECO:0000256" key="5">
    <source>
        <dbReference type="ARBA" id="ARBA00037066"/>
    </source>
</evidence>
<comment type="function">
    <text evidence="5">Part of the ABC transporter complex HmuTUV involved in hemin import. Responsible for energy coupling to the transport system.</text>
</comment>
<dbReference type="InterPro" id="IPR017871">
    <property type="entry name" value="ABC_transporter-like_CS"/>
</dbReference>
<dbReference type="SUPFAM" id="SSF52540">
    <property type="entry name" value="P-loop containing nucleoside triphosphate hydrolases"/>
    <property type="match status" value="1"/>
</dbReference>
<keyword evidence="4" id="KW-1278">Translocase</keyword>
<reference evidence="8" key="1">
    <citation type="submission" date="2016-06" db="EMBL/GenBank/DDBJ databases">
        <authorList>
            <person name="Rodrigo-Torres Lidia"/>
            <person name="Arahal R.David."/>
        </authorList>
    </citation>
    <scope>NUCLEOTIDE SEQUENCE [LARGE SCALE GENOMIC DNA]</scope>
    <source>
        <strain evidence="8">CECT 7223</strain>
    </source>
</reference>
<dbReference type="GO" id="GO:0005524">
    <property type="term" value="F:ATP binding"/>
    <property type="evidence" value="ECO:0007669"/>
    <property type="project" value="UniProtKB-KW"/>
</dbReference>
<evidence type="ECO:0000313" key="8">
    <source>
        <dbReference type="Proteomes" id="UP000092876"/>
    </source>
</evidence>
<keyword evidence="2" id="KW-0547">Nucleotide-binding</keyword>
<evidence type="ECO:0000256" key="2">
    <source>
        <dbReference type="ARBA" id="ARBA00022741"/>
    </source>
</evidence>
<keyword evidence="7" id="KW-0378">Hydrolase</keyword>
<keyword evidence="3 7" id="KW-0067">ATP-binding</keyword>
<dbReference type="AlphaFoldDB" id="A0A1C3IKR4"/>
<dbReference type="EMBL" id="FLQP01000015">
    <property type="protein sequence ID" value="SBS62023.1"/>
    <property type="molecule type" value="Genomic_DNA"/>
</dbReference>